<dbReference type="EMBL" id="CP062803">
    <property type="protein sequence ID" value="QOT77893.1"/>
    <property type="molecule type" value="Genomic_DNA"/>
</dbReference>
<comment type="similarity">
    <text evidence="1">Belongs to the peptidase M20 family.</text>
</comment>
<keyword evidence="2 5" id="KW-0378">Hydrolase</keyword>
<keyword evidence="3" id="KW-0479">Metal-binding</keyword>
<dbReference type="InterPro" id="IPR010158">
    <property type="entry name" value="Amidase_Cbmase"/>
</dbReference>
<dbReference type="Pfam" id="PF01546">
    <property type="entry name" value="Peptidase_M20"/>
    <property type="match status" value="1"/>
</dbReference>
<protein>
    <submittedName>
        <fullName evidence="5">Zn-dependent hydrolase</fullName>
    </submittedName>
</protein>
<dbReference type="Gene3D" id="3.40.630.10">
    <property type="entry name" value="Zn peptidases"/>
    <property type="match status" value="1"/>
</dbReference>
<dbReference type="NCBIfam" id="NF006769">
    <property type="entry name" value="PRK09290.1-3"/>
    <property type="match status" value="1"/>
</dbReference>
<feature type="domain" description="Peptidase M20 dimerisation" evidence="4">
    <location>
        <begin position="218"/>
        <end position="316"/>
    </location>
</feature>
<evidence type="ECO:0000256" key="2">
    <source>
        <dbReference type="ARBA" id="ARBA00022801"/>
    </source>
</evidence>
<dbReference type="CDD" id="cd03884">
    <property type="entry name" value="M20_bAS"/>
    <property type="match status" value="1"/>
</dbReference>
<feature type="binding site" evidence="3">
    <location>
        <position position="97"/>
    </location>
    <ligand>
        <name>Zn(2+)</name>
        <dbReference type="ChEBI" id="CHEBI:29105"/>
        <label>1</label>
    </ligand>
</feature>
<dbReference type="PANTHER" id="PTHR32494:SF5">
    <property type="entry name" value="ALLANTOATE AMIDOHYDROLASE"/>
    <property type="match status" value="1"/>
</dbReference>
<reference evidence="5 6" key="1">
    <citation type="submission" date="2020-10" db="EMBL/GenBank/DDBJ databases">
        <title>Complete genome sequence of Cupriavidus basilensis CCUG 49340T.</title>
        <authorList>
            <person name="Salva-Serra F."/>
            <person name="Donoso R.A."/>
            <person name="Cho K.H."/>
            <person name="Yoo J.A."/>
            <person name="Lee K."/>
            <person name="Yoon S.-H."/>
            <person name="Perez-Pantoja D."/>
            <person name="Moore E.R.B."/>
        </authorList>
    </citation>
    <scope>NUCLEOTIDE SEQUENCE [LARGE SCALE GENOMIC DNA]</scope>
    <source>
        <strain evidence="6">CCUG 49340</strain>
    </source>
</reference>
<sequence length="415" mass="44042">MDQQHLPRINAARLWQSLMDLAQIGATPKGGVCRIALTELDRQGRDLVVGWCRAAGLDVRTDEVGNVFARRAGSDPHAAAVATGSHIDTQPSGGKFDGNFGVLAGLEVMRTLNDLGIVTRAPLELAFWTNEEGTRFTPVMMGSGAFAGVFEAEFIRAQRDLDGISVGEALEQIGYRGAQPVGEVPGGMFAAYFEAHIEQGPVLEAAGLPIGVVSGALGQQWYDVTVTGMDAHAGPTPLTLRHDAMLAAARMIDEVNRIAVDEAPHGRGTVGYVQVTPNSRNVIPGRVDFSVDLRNLSQAGLDRMDAAMRASFAQIAQRGAVEVSISQVVKFEPCVFAPACVDSVRRAAAALGLPHMDVVSGAGHDAVYVAQRAPTGMIFVPCKDGISHNELEDALPEHIEAGANVLLQAMLEHAR</sequence>
<keyword evidence="3" id="KW-0862">Zinc</keyword>
<dbReference type="NCBIfam" id="TIGR01879">
    <property type="entry name" value="hydantase"/>
    <property type="match status" value="1"/>
</dbReference>
<dbReference type="InterPro" id="IPR011650">
    <property type="entry name" value="Peptidase_M20_dimer"/>
</dbReference>
<dbReference type="SUPFAM" id="SSF55031">
    <property type="entry name" value="Bacterial exopeptidase dimerisation domain"/>
    <property type="match status" value="1"/>
</dbReference>
<dbReference type="InterPro" id="IPR036264">
    <property type="entry name" value="Bact_exopeptidase_dim_dom"/>
</dbReference>
<feature type="binding site" evidence="3">
    <location>
        <position position="388"/>
    </location>
    <ligand>
        <name>Zn(2+)</name>
        <dbReference type="ChEBI" id="CHEBI:29105"/>
        <label>2</label>
    </ligand>
</feature>
<evidence type="ECO:0000313" key="5">
    <source>
        <dbReference type="EMBL" id="QOT77893.1"/>
    </source>
</evidence>
<evidence type="ECO:0000259" key="4">
    <source>
        <dbReference type="Pfam" id="PF07687"/>
    </source>
</evidence>
<dbReference type="Gene3D" id="3.30.70.360">
    <property type="match status" value="1"/>
</dbReference>
<dbReference type="GeneID" id="98400782"/>
<dbReference type="RefSeq" id="WP_150990594.1">
    <property type="nucleotide sequence ID" value="NZ_CP062803.1"/>
</dbReference>
<feature type="binding site" evidence="3">
    <location>
        <position position="97"/>
    </location>
    <ligand>
        <name>Zn(2+)</name>
        <dbReference type="ChEBI" id="CHEBI:29105"/>
        <label>2</label>
    </ligand>
</feature>
<dbReference type="GO" id="GO:0016813">
    <property type="term" value="F:hydrolase activity, acting on carbon-nitrogen (but not peptide) bonds, in linear amidines"/>
    <property type="evidence" value="ECO:0007669"/>
    <property type="project" value="InterPro"/>
</dbReference>
<evidence type="ECO:0000256" key="3">
    <source>
        <dbReference type="PIRSR" id="PIRSR001235-1"/>
    </source>
</evidence>
<accession>A0A643FMS1</accession>
<dbReference type="PIRSF" id="PIRSF001235">
    <property type="entry name" value="Amidase_carbamoylase"/>
    <property type="match status" value="1"/>
</dbReference>
<dbReference type="GO" id="GO:0046872">
    <property type="term" value="F:metal ion binding"/>
    <property type="evidence" value="ECO:0007669"/>
    <property type="project" value="UniProtKB-KW"/>
</dbReference>
<comment type="cofactor">
    <cofactor evidence="3">
        <name>Zn(2+)</name>
        <dbReference type="ChEBI" id="CHEBI:29105"/>
    </cofactor>
    <text evidence="3">Binds 2 Zn(2+) ions per subunit.</text>
</comment>
<dbReference type="AlphaFoldDB" id="A0A643FMS1"/>
<feature type="binding site" evidence="3">
    <location>
        <position position="196"/>
    </location>
    <ligand>
        <name>Zn(2+)</name>
        <dbReference type="ChEBI" id="CHEBI:29105"/>
        <label>1</label>
    </ligand>
</feature>
<dbReference type="Pfam" id="PF07687">
    <property type="entry name" value="M20_dimer"/>
    <property type="match status" value="1"/>
</dbReference>
<evidence type="ECO:0000256" key="1">
    <source>
        <dbReference type="ARBA" id="ARBA00006153"/>
    </source>
</evidence>
<dbReference type="NCBIfam" id="NF006771">
    <property type="entry name" value="PRK09290.1-5"/>
    <property type="match status" value="1"/>
</dbReference>
<feature type="binding site" evidence="3">
    <location>
        <position position="132"/>
    </location>
    <ligand>
        <name>Zn(2+)</name>
        <dbReference type="ChEBI" id="CHEBI:29105"/>
        <label>2</label>
    </ligand>
</feature>
<feature type="binding site" evidence="3">
    <location>
        <position position="86"/>
    </location>
    <ligand>
        <name>Zn(2+)</name>
        <dbReference type="ChEBI" id="CHEBI:29105"/>
        <label>1</label>
    </ligand>
</feature>
<organism evidence="5 6">
    <name type="scientific">Cupriavidus basilensis</name>
    <dbReference type="NCBI Taxonomy" id="68895"/>
    <lineage>
        <taxon>Bacteria</taxon>
        <taxon>Pseudomonadati</taxon>
        <taxon>Pseudomonadota</taxon>
        <taxon>Betaproteobacteria</taxon>
        <taxon>Burkholderiales</taxon>
        <taxon>Burkholderiaceae</taxon>
        <taxon>Cupriavidus</taxon>
    </lineage>
</organism>
<proteinExistence type="inferred from homology"/>
<dbReference type="PANTHER" id="PTHR32494">
    <property type="entry name" value="ALLANTOATE DEIMINASE-RELATED"/>
    <property type="match status" value="1"/>
</dbReference>
<dbReference type="InterPro" id="IPR002933">
    <property type="entry name" value="Peptidase_M20"/>
</dbReference>
<name>A0A643FMS1_9BURK</name>
<dbReference type="SUPFAM" id="SSF53187">
    <property type="entry name" value="Zn-dependent exopeptidases"/>
    <property type="match status" value="1"/>
</dbReference>
<dbReference type="NCBIfam" id="NF009527">
    <property type="entry name" value="PRK12891.1"/>
    <property type="match status" value="1"/>
</dbReference>
<dbReference type="Proteomes" id="UP000397656">
    <property type="component" value="Chromosome 1"/>
</dbReference>
<gene>
    <name evidence="5" type="ORF">F7R26_007660</name>
</gene>
<evidence type="ECO:0000313" key="6">
    <source>
        <dbReference type="Proteomes" id="UP000397656"/>
    </source>
</evidence>